<comment type="pathway">
    <text evidence="1 4">Quinol/quinone metabolism; menaquinone biosynthesis.</text>
</comment>
<dbReference type="Pfam" id="PF02621">
    <property type="entry name" value="VitK2_biosynth"/>
    <property type="match status" value="1"/>
</dbReference>
<evidence type="ECO:0000313" key="5">
    <source>
        <dbReference type="EMBL" id="MCX7568904.1"/>
    </source>
</evidence>
<protein>
    <recommendedName>
        <fullName evidence="4">Chorismate dehydratase</fullName>
        <ecNumber evidence="4">4.2.1.151</ecNumber>
    </recommendedName>
    <alternativeName>
        <fullName evidence="4">Menaquinone biosynthetic enzyme MqnA</fullName>
    </alternativeName>
</protein>
<dbReference type="RefSeq" id="WP_267150138.1">
    <property type="nucleotide sequence ID" value="NZ_JAPMLT010000001.1"/>
</dbReference>
<reference evidence="5 6" key="1">
    <citation type="submission" date="2022-11" db="EMBL/GenBank/DDBJ databases">
        <title>Study of microbial diversity in lake waters.</title>
        <authorList>
            <person name="Zhang J."/>
        </authorList>
    </citation>
    <scope>NUCLEOTIDE SEQUENCE [LARGE SCALE GENOMIC DNA]</scope>
    <source>
        <strain evidence="5 6">DT12</strain>
    </source>
</reference>
<evidence type="ECO:0000256" key="3">
    <source>
        <dbReference type="ARBA" id="ARBA00023239"/>
    </source>
</evidence>
<evidence type="ECO:0000256" key="2">
    <source>
        <dbReference type="ARBA" id="ARBA00022428"/>
    </source>
</evidence>
<keyword evidence="3 4" id="KW-0456">Lyase</keyword>
<dbReference type="HAMAP" id="MF_00995">
    <property type="entry name" value="MqnA"/>
    <property type="match status" value="1"/>
</dbReference>
<comment type="catalytic activity">
    <reaction evidence="4">
        <text>chorismate = 3-[(1-carboxyvinyl)-oxy]benzoate + H2O</text>
        <dbReference type="Rhea" id="RHEA:40051"/>
        <dbReference type="ChEBI" id="CHEBI:15377"/>
        <dbReference type="ChEBI" id="CHEBI:29748"/>
        <dbReference type="ChEBI" id="CHEBI:76981"/>
        <dbReference type="EC" id="4.2.1.151"/>
    </reaction>
</comment>
<dbReference type="CDD" id="cd13634">
    <property type="entry name" value="PBP2_Sco4506"/>
    <property type="match status" value="1"/>
</dbReference>
<dbReference type="PANTHER" id="PTHR37690">
    <property type="entry name" value="CHORISMATE DEHYDRATASE"/>
    <property type="match status" value="1"/>
</dbReference>
<dbReference type="Gene3D" id="3.40.190.10">
    <property type="entry name" value="Periplasmic binding protein-like II"/>
    <property type="match status" value="2"/>
</dbReference>
<keyword evidence="2 4" id="KW-0474">Menaquinone biosynthesis</keyword>
<dbReference type="PANTHER" id="PTHR37690:SF1">
    <property type="entry name" value="CHORISMATE DEHYDRATASE"/>
    <property type="match status" value="1"/>
</dbReference>
<keyword evidence="6" id="KW-1185">Reference proteome</keyword>
<dbReference type="SUPFAM" id="SSF53850">
    <property type="entry name" value="Periplasmic binding protein-like II"/>
    <property type="match status" value="1"/>
</dbReference>
<accession>A0ABT3WW54</accession>
<evidence type="ECO:0000256" key="4">
    <source>
        <dbReference type="HAMAP-Rule" id="MF_00995"/>
    </source>
</evidence>
<dbReference type="Proteomes" id="UP001208017">
    <property type="component" value="Unassembled WGS sequence"/>
</dbReference>
<evidence type="ECO:0000313" key="6">
    <source>
        <dbReference type="Proteomes" id="UP001208017"/>
    </source>
</evidence>
<name>A0ABT3WW54_9BACL</name>
<comment type="function">
    <text evidence="4">Catalyzes the dehydration of chorismate into 3-[(1-carboxyvinyl)oxy]benzoate, a step in the biosynthesis of menaquinone (MK, vitamin K2).</text>
</comment>
<gene>
    <name evidence="4" type="primary">mqnA</name>
    <name evidence="5" type="ORF">OS242_02875</name>
</gene>
<dbReference type="EC" id="4.2.1.151" evidence="4"/>
<dbReference type="InterPro" id="IPR030868">
    <property type="entry name" value="MqnA"/>
</dbReference>
<evidence type="ECO:0000256" key="1">
    <source>
        <dbReference type="ARBA" id="ARBA00004863"/>
    </source>
</evidence>
<proteinExistence type="inferred from homology"/>
<organism evidence="5 6">
    <name type="scientific">Tumebacillus lacus</name>
    <dbReference type="NCBI Taxonomy" id="2995335"/>
    <lineage>
        <taxon>Bacteria</taxon>
        <taxon>Bacillati</taxon>
        <taxon>Bacillota</taxon>
        <taxon>Bacilli</taxon>
        <taxon>Bacillales</taxon>
        <taxon>Alicyclobacillaceae</taxon>
        <taxon>Tumebacillus</taxon>
    </lineage>
</organism>
<dbReference type="EMBL" id="JAPMLT010000001">
    <property type="protein sequence ID" value="MCX7568904.1"/>
    <property type="molecule type" value="Genomic_DNA"/>
</dbReference>
<comment type="similarity">
    <text evidence="4">Belongs to the MqnA/MqnD family. MqnA subfamily.</text>
</comment>
<dbReference type="InterPro" id="IPR003773">
    <property type="entry name" value="Menaquinone_biosynth"/>
</dbReference>
<sequence>MTSELRYAVSVVPEPERAEGDAHILRVGQIKYTNALPICHFLEKNDPDIEYYPGAPIELNKWLAEGAVDVGLVSSFAYAEHADTMVALRGLSISSGGPVGSIFFFSKRPLEELDGCTVALASISASSVNLLKVLLAEIGVTPTYITREPNLPEMLEEAEGALLIADQALYWSLQDHGCYVYDLGEEWYRRTGHNMTFAVCAVPKRLLTANPEKVRKIHRFFLEGKRKGLADMDEIVREAQRMLGQSESFWRNYFGNLIYDFNEELAAGADLFFEKAHRHGLLEKPAKVELWGDEE</sequence>
<comment type="caution">
    <text evidence="5">The sequence shown here is derived from an EMBL/GenBank/DDBJ whole genome shotgun (WGS) entry which is preliminary data.</text>
</comment>